<dbReference type="EMBL" id="CAJVCH010102720">
    <property type="protein sequence ID" value="CAG7723802.1"/>
    <property type="molecule type" value="Genomic_DNA"/>
</dbReference>
<dbReference type="Proteomes" id="UP000708208">
    <property type="component" value="Unassembled WGS sequence"/>
</dbReference>
<accession>A0A8J2JNF5</accession>
<proteinExistence type="predicted"/>
<keyword evidence="3" id="KW-1185">Reference proteome</keyword>
<feature type="compositionally biased region" description="Acidic residues" evidence="1">
    <location>
        <begin position="8"/>
        <end position="17"/>
    </location>
</feature>
<sequence>RELRDCGSEEDLQDNDCEIYQTSATGSDSSKSLASSDLRIRNAPVPPSAKCPSVQSILFESDADESVHSLKITSIGIEKTKQRSESFSSQSFNTPSQILLERGNLDNFHGDDGSSPKPTHKILESFVQEFRRFEKSVLGELHDIKADVELLRANLTRSSSGRESCPICIPIQNQNQVMLVAAEEKLKDKLVQTKLRQWCVGVGGKHFKAQTFRIL</sequence>
<feature type="non-terminal residue" evidence="2">
    <location>
        <position position="215"/>
    </location>
</feature>
<feature type="compositionally biased region" description="Low complexity" evidence="1">
    <location>
        <begin position="22"/>
        <end position="37"/>
    </location>
</feature>
<evidence type="ECO:0000313" key="3">
    <source>
        <dbReference type="Proteomes" id="UP000708208"/>
    </source>
</evidence>
<comment type="caution">
    <text evidence="2">The sequence shown here is derived from an EMBL/GenBank/DDBJ whole genome shotgun (WGS) entry which is preliminary data.</text>
</comment>
<evidence type="ECO:0000256" key="1">
    <source>
        <dbReference type="SAM" id="MobiDB-lite"/>
    </source>
</evidence>
<dbReference type="AlphaFoldDB" id="A0A8J2JNF5"/>
<evidence type="ECO:0000313" key="2">
    <source>
        <dbReference type="EMBL" id="CAG7723802.1"/>
    </source>
</evidence>
<protein>
    <submittedName>
        <fullName evidence="2">Uncharacterized protein</fullName>
    </submittedName>
</protein>
<feature type="non-terminal residue" evidence="2">
    <location>
        <position position="1"/>
    </location>
</feature>
<reference evidence="2" key="1">
    <citation type="submission" date="2021-06" db="EMBL/GenBank/DDBJ databases">
        <authorList>
            <person name="Hodson N. C."/>
            <person name="Mongue J. A."/>
            <person name="Jaron S. K."/>
        </authorList>
    </citation>
    <scope>NUCLEOTIDE SEQUENCE</scope>
</reference>
<gene>
    <name evidence="2" type="ORF">AFUS01_LOCUS12864</name>
</gene>
<feature type="region of interest" description="Disordered" evidence="1">
    <location>
        <begin position="1"/>
        <end position="48"/>
    </location>
</feature>
<name>A0A8J2JNF5_9HEXA</name>
<organism evidence="2 3">
    <name type="scientific">Allacma fusca</name>
    <dbReference type="NCBI Taxonomy" id="39272"/>
    <lineage>
        <taxon>Eukaryota</taxon>
        <taxon>Metazoa</taxon>
        <taxon>Ecdysozoa</taxon>
        <taxon>Arthropoda</taxon>
        <taxon>Hexapoda</taxon>
        <taxon>Collembola</taxon>
        <taxon>Symphypleona</taxon>
        <taxon>Sminthuridae</taxon>
        <taxon>Allacma</taxon>
    </lineage>
</organism>